<reference evidence="10 11" key="1">
    <citation type="submission" date="2022-07" db="EMBL/GenBank/DDBJ databases">
        <title>Genome-wide signatures of adaptation to extreme environments.</title>
        <authorList>
            <person name="Cho C.H."/>
            <person name="Yoon H.S."/>
        </authorList>
    </citation>
    <scope>NUCLEOTIDE SEQUENCE [LARGE SCALE GENOMIC DNA]</scope>
    <source>
        <strain evidence="10 11">DBV 063 E5</strain>
    </source>
</reference>
<dbReference type="PROSITE" id="PS50216">
    <property type="entry name" value="DHHC"/>
    <property type="match status" value="1"/>
</dbReference>
<evidence type="ECO:0000256" key="3">
    <source>
        <dbReference type="ARBA" id="ARBA00022692"/>
    </source>
</evidence>
<feature type="region of interest" description="Disordered" evidence="8">
    <location>
        <begin position="283"/>
        <end position="342"/>
    </location>
</feature>
<dbReference type="GO" id="GO:0006612">
    <property type="term" value="P:protein targeting to membrane"/>
    <property type="evidence" value="ECO:0007669"/>
    <property type="project" value="TreeGrafter"/>
</dbReference>
<evidence type="ECO:0000313" key="11">
    <source>
        <dbReference type="Proteomes" id="UP001301350"/>
    </source>
</evidence>
<feature type="transmembrane region" description="Helical" evidence="7">
    <location>
        <begin position="232"/>
        <end position="258"/>
    </location>
</feature>
<dbReference type="EMBL" id="JANCYW010000013">
    <property type="protein sequence ID" value="KAK4537636.1"/>
    <property type="molecule type" value="Genomic_DNA"/>
</dbReference>
<evidence type="ECO:0000256" key="5">
    <source>
        <dbReference type="ARBA" id="ARBA00023136"/>
    </source>
</evidence>
<keyword evidence="6 7" id="KW-0012">Acyltransferase</keyword>
<feature type="domain" description="Palmitoyltransferase DHHC" evidence="9">
    <location>
        <begin position="124"/>
        <end position="269"/>
    </location>
</feature>
<comment type="catalytic activity">
    <reaction evidence="7">
        <text>L-cysteinyl-[protein] + hexadecanoyl-CoA = S-hexadecanoyl-L-cysteinyl-[protein] + CoA</text>
        <dbReference type="Rhea" id="RHEA:36683"/>
        <dbReference type="Rhea" id="RHEA-COMP:10131"/>
        <dbReference type="Rhea" id="RHEA-COMP:11032"/>
        <dbReference type="ChEBI" id="CHEBI:29950"/>
        <dbReference type="ChEBI" id="CHEBI:57287"/>
        <dbReference type="ChEBI" id="CHEBI:57379"/>
        <dbReference type="ChEBI" id="CHEBI:74151"/>
        <dbReference type="EC" id="2.3.1.225"/>
    </reaction>
</comment>
<keyword evidence="3 7" id="KW-0812">Transmembrane</keyword>
<feature type="compositionally biased region" description="Polar residues" evidence="8">
    <location>
        <begin position="284"/>
        <end position="297"/>
    </location>
</feature>
<name>A0AAV9IZT0_CYACA</name>
<dbReference type="Proteomes" id="UP001301350">
    <property type="component" value="Unassembled WGS sequence"/>
</dbReference>
<dbReference type="GO" id="GO:0019706">
    <property type="term" value="F:protein-cysteine S-palmitoyltransferase activity"/>
    <property type="evidence" value="ECO:0007669"/>
    <property type="project" value="UniProtKB-EC"/>
</dbReference>
<feature type="transmembrane region" description="Helical" evidence="7">
    <location>
        <begin position="47"/>
        <end position="66"/>
    </location>
</feature>
<evidence type="ECO:0000256" key="7">
    <source>
        <dbReference type="RuleBase" id="RU079119"/>
    </source>
</evidence>
<keyword evidence="11" id="KW-1185">Reference proteome</keyword>
<keyword evidence="4 7" id="KW-1133">Transmembrane helix</keyword>
<dbReference type="GO" id="GO:0005783">
    <property type="term" value="C:endoplasmic reticulum"/>
    <property type="evidence" value="ECO:0007669"/>
    <property type="project" value="TreeGrafter"/>
</dbReference>
<proteinExistence type="inferred from homology"/>
<feature type="transmembrane region" description="Helical" evidence="7">
    <location>
        <begin position="12"/>
        <end position="35"/>
    </location>
</feature>
<evidence type="ECO:0000256" key="4">
    <source>
        <dbReference type="ARBA" id="ARBA00022989"/>
    </source>
</evidence>
<keyword evidence="2 7" id="KW-0808">Transferase</keyword>
<protein>
    <recommendedName>
        <fullName evidence="7">Palmitoyltransferase</fullName>
        <ecNumber evidence="7">2.3.1.225</ecNumber>
    </recommendedName>
</protein>
<comment type="caution">
    <text evidence="10">The sequence shown here is derived from an EMBL/GenBank/DDBJ whole genome shotgun (WGS) entry which is preliminary data.</text>
</comment>
<evidence type="ECO:0000256" key="1">
    <source>
        <dbReference type="ARBA" id="ARBA00004141"/>
    </source>
</evidence>
<evidence type="ECO:0000256" key="6">
    <source>
        <dbReference type="ARBA" id="ARBA00023315"/>
    </source>
</evidence>
<comment type="subcellular location">
    <subcellularLocation>
        <location evidence="1">Membrane</location>
        <topology evidence="1">Multi-pass membrane protein</topology>
    </subcellularLocation>
</comment>
<comment type="similarity">
    <text evidence="7">Belongs to the DHHC palmitoyltransferase family.</text>
</comment>
<evidence type="ECO:0000259" key="9">
    <source>
        <dbReference type="Pfam" id="PF01529"/>
    </source>
</evidence>
<comment type="domain">
    <text evidence="7">The DHHC domain is required for palmitoyltransferase activity.</text>
</comment>
<dbReference type="PANTHER" id="PTHR22883:SF445">
    <property type="entry name" value="PALMITOYLTRANSFERASE"/>
    <property type="match status" value="1"/>
</dbReference>
<dbReference type="GO" id="GO:0016020">
    <property type="term" value="C:membrane"/>
    <property type="evidence" value="ECO:0007669"/>
    <property type="project" value="UniProtKB-SubCell"/>
</dbReference>
<dbReference type="Pfam" id="PF01529">
    <property type="entry name" value="DHHC"/>
    <property type="match status" value="1"/>
</dbReference>
<dbReference type="InterPro" id="IPR001594">
    <property type="entry name" value="Palmitoyltrfase_DHHC"/>
</dbReference>
<dbReference type="PANTHER" id="PTHR22883">
    <property type="entry name" value="ZINC FINGER DHHC DOMAIN CONTAINING PROTEIN"/>
    <property type="match status" value="1"/>
</dbReference>
<keyword evidence="5 7" id="KW-0472">Membrane</keyword>
<evidence type="ECO:0000256" key="8">
    <source>
        <dbReference type="SAM" id="MobiDB-lite"/>
    </source>
</evidence>
<feature type="transmembrane region" description="Helical" evidence="7">
    <location>
        <begin position="171"/>
        <end position="195"/>
    </location>
</feature>
<dbReference type="PROSITE" id="PS51257">
    <property type="entry name" value="PROKAR_LIPOPROTEIN"/>
    <property type="match status" value="1"/>
</dbReference>
<organism evidence="10 11">
    <name type="scientific">Cyanidium caldarium</name>
    <name type="common">Red alga</name>
    <dbReference type="NCBI Taxonomy" id="2771"/>
    <lineage>
        <taxon>Eukaryota</taxon>
        <taxon>Rhodophyta</taxon>
        <taxon>Bangiophyceae</taxon>
        <taxon>Cyanidiales</taxon>
        <taxon>Cyanidiaceae</taxon>
        <taxon>Cyanidium</taxon>
    </lineage>
</organism>
<accession>A0AAV9IZT0</accession>
<dbReference type="GO" id="GO:0005794">
    <property type="term" value="C:Golgi apparatus"/>
    <property type="evidence" value="ECO:0007669"/>
    <property type="project" value="TreeGrafter"/>
</dbReference>
<dbReference type="AlphaFoldDB" id="A0AAV9IZT0"/>
<dbReference type="InterPro" id="IPR039859">
    <property type="entry name" value="PFA4/ZDH16/20/ERF2-like"/>
</dbReference>
<gene>
    <name evidence="10" type="ORF">CDCA_CDCA13G3661</name>
</gene>
<evidence type="ECO:0000256" key="2">
    <source>
        <dbReference type="ARBA" id="ARBA00022679"/>
    </source>
</evidence>
<feature type="transmembrane region" description="Helical" evidence="7">
    <location>
        <begin position="72"/>
        <end position="97"/>
    </location>
</feature>
<dbReference type="EC" id="2.3.1.225" evidence="7"/>
<evidence type="ECO:0000313" key="10">
    <source>
        <dbReference type="EMBL" id="KAK4537636.1"/>
    </source>
</evidence>
<sequence>MPSPSARWPQMTAAWMAGACAWFGRRAFCLASRMTQRLSVPRRCGQLAYLTLLGGITSLFLFQIGPYLPFDFFPYATVTQVFAWSCAALATFVVLSLRDPGTITERNWSAVMRRWPTYDGLLYERGRVCCTCGLRKPPRSSHSSVTDRCIAMHDHYCIWVNNDIGSRTHGWFVLFLLLHMLMLLHGTVACGSLLVHAGLRQRTALSGGASAEWSRRRGGGIGQYAWTSMRDIVYLMLLLWVLAVVAGGFLGFHLYLAAHNMTMKEFYKWRAVQTVVRTSRREMCQTQVPATSGTSAPPASRDTEEIEERVEPAKVVGAKSTAPAPSGRRLNGGPTETSVHNEPSPWWEMALRGQPRYPYDCGSILSNMRAFFGGAQR</sequence>